<dbReference type="Proteomes" id="UP000269396">
    <property type="component" value="Unassembled WGS sequence"/>
</dbReference>
<evidence type="ECO:0000313" key="1">
    <source>
        <dbReference type="EMBL" id="VDO87359.1"/>
    </source>
</evidence>
<gene>
    <name evidence="1" type="ORF">SMTD_LOCUS2473</name>
</gene>
<accession>A0A3P7ZAU9</accession>
<dbReference type="EMBL" id="UZAL01003476">
    <property type="protein sequence ID" value="VDO87359.1"/>
    <property type="molecule type" value="Genomic_DNA"/>
</dbReference>
<evidence type="ECO:0000313" key="2">
    <source>
        <dbReference type="Proteomes" id="UP000269396"/>
    </source>
</evidence>
<reference evidence="1 2" key="1">
    <citation type="submission" date="2018-11" db="EMBL/GenBank/DDBJ databases">
        <authorList>
            <consortium name="Pathogen Informatics"/>
        </authorList>
    </citation>
    <scope>NUCLEOTIDE SEQUENCE [LARGE SCALE GENOMIC DNA]</scope>
    <source>
        <strain>Denwood</strain>
        <strain evidence="2">Zambia</strain>
    </source>
</reference>
<dbReference type="AlphaFoldDB" id="A0A3P7ZAU9"/>
<feature type="non-terminal residue" evidence="1">
    <location>
        <position position="72"/>
    </location>
</feature>
<name>A0A3P7ZAU9_9TREM</name>
<keyword evidence="2" id="KW-1185">Reference proteome</keyword>
<protein>
    <submittedName>
        <fullName evidence="1">Uncharacterized protein</fullName>
    </submittedName>
</protein>
<proteinExistence type="predicted"/>
<sequence length="72" mass="8789">MNNRFRALQDQLKEEEPTMEDNWKWIKEALTSKCTEVVGFNKHHHHERISIKTLDKIEERKKKKTVVEDRRT</sequence>
<organism evidence="1 2">
    <name type="scientific">Schistosoma mattheei</name>
    <dbReference type="NCBI Taxonomy" id="31246"/>
    <lineage>
        <taxon>Eukaryota</taxon>
        <taxon>Metazoa</taxon>
        <taxon>Spiralia</taxon>
        <taxon>Lophotrochozoa</taxon>
        <taxon>Platyhelminthes</taxon>
        <taxon>Trematoda</taxon>
        <taxon>Digenea</taxon>
        <taxon>Strigeidida</taxon>
        <taxon>Schistosomatoidea</taxon>
        <taxon>Schistosomatidae</taxon>
        <taxon>Schistosoma</taxon>
    </lineage>
</organism>